<reference evidence="1" key="1">
    <citation type="submission" date="2021-02" db="EMBL/GenBank/DDBJ databases">
        <authorList>
            <person name="Dougan E. K."/>
            <person name="Rhodes N."/>
            <person name="Thang M."/>
            <person name="Chan C."/>
        </authorList>
    </citation>
    <scope>NUCLEOTIDE SEQUENCE</scope>
</reference>
<comment type="caution">
    <text evidence="1">The sequence shown here is derived from an EMBL/GenBank/DDBJ whole genome shotgun (WGS) entry which is preliminary data.</text>
</comment>
<gene>
    <name evidence="1" type="ORF">PGLA2088_LOCUS11736</name>
</gene>
<name>A0A813IQ90_POLGL</name>
<dbReference type="Proteomes" id="UP000626109">
    <property type="component" value="Unassembled WGS sequence"/>
</dbReference>
<protein>
    <recommendedName>
        <fullName evidence="3">Pentatricopeptide repeat-containing protein</fullName>
    </recommendedName>
</protein>
<dbReference type="InterPro" id="IPR011990">
    <property type="entry name" value="TPR-like_helical_dom_sf"/>
</dbReference>
<dbReference type="PROSITE" id="PS51257">
    <property type="entry name" value="PROKAR_LIPOPROTEIN"/>
    <property type="match status" value="1"/>
</dbReference>
<evidence type="ECO:0000313" key="2">
    <source>
        <dbReference type="Proteomes" id="UP000626109"/>
    </source>
</evidence>
<evidence type="ECO:0000313" key="1">
    <source>
        <dbReference type="EMBL" id="CAE8655661.1"/>
    </source>
</evidence>
<dbReference type="AlphaFoldDB" id="A0A813IQ90"/>
<proteinExistence type="predicted"/>
<dbReference type="EMBL" id="CAJNNW010013691">
    <property type="protein sequence ID" value="CAE8655661.1"/>
    <property type="molecule type" value="Genomic_DNA"/>
</dbReference>
<sequence length="100" mass="11286">MLLGTSRPCCLHFRGAAWRQTFCGALISACEKARQWERALWILHSMGRWRAEPDVIAYNAAMSACGKAETLLVAQRSRSTTDHRIDSTRYVLHASLLLSH</sequence>
<dbReference type="Gene3D" id="1.25.40.10">
    <property type="entry name" value="Tetratricopeptide repeat domain"/>
    <property type="match status" value="1"/>
</dbReference>
<dbReference type="Pfam" id="PF13812">
    <property type="entry name" value="PPR_3"/>
    <property type="match status" value="1"/>
</dbReference>
<organism evidence="1 2">
    <name type="scientific">Polarella glacialis</name>
    <name type="common">Dinoflagellate</name>
    <dbReference type="NCBI Taxonomy" id="89957"/>
    <lineage>
        <taxon>Eukaryota</taxon>
        <taxon>Sar</taxon>
        <taxon>Alveolata</taxon>
        <taxon>Dinophyceae</taxon>
        <taxon>Suessiales</taxon>
        <taxon>Suessiaceae</taxon>
        <taxon>Polarella</taxon>
    </lineage>
</organism>
<accession>A0A813IQ90</accession>
<evidence type="ECO:0008006" key="3">
    <source>
        <dbReference type="Google" id="ProtNLM"/>
    </source>
</evidence>
<dbReference type="InterPro" id="IPR002885">
    <property type="entry name" value="PPR_rpt"/>
</dbReference>